<sequence>MNNESGGAGLRFFYAVFFVRIFMTKEADFVI</sequence>
<keyword evidence="2" id="KW-1185">Reference proteome</keyword>
<comment type="caution">
    <text evidence="1">The sequence shown here is derived from an EMBL/GenBank/DDBJ whole genome shotgun (WGS) entry which is preliminary data.</text>
</comment>
<dbReference type="EMBL" id="JAVDTF010000001">
    <property type="protein sequence ID" value="MDR6782671.1"/>
    <property type="molecule type" value="Genomic_DNA"/>
</dbReference>
<gene>
    <name evidence="1" type="ORF">J2X78_001223</name>
</gene>
<dbReference type="Proteomes" id="UP001246858">
    <property type="component" value="Unassembled WGS sequence"/>
</dbReference>
<evidence type="ECO:0000313" key="2">
    <source>
        <dbReference type="Proteomes" id="UP001246858"/>
    </source>
</evidence>
<accession>A0ACC6KU92</accession>
<proteinExistence type="predicted"/>
<organism evidence="1 2">
    <name type="scientific">Pedobacter africanus</name>
    <dbReference type="NCBI Taxonomy" id="151894"/>
    <lineage>
        <taxon>Bacteria</taxon>
        <taxon>Pseudomonadati</taxon>
        <taxon>Bacteroidota</taxon>
        <taxon>Sphingobacteriia</taxon>
        <taxon>Sphingobacteriales</taxon>
        <taxon>Sphingobacteriaceae</taxon>
        <taxon>Pedobacter</taxon>
    </lineage>
</organism>
<reference evidence="1" key="1">
    <citation type="submission" date="2023-07" db="EMBL/GenBank/DDBJ databases">
        <title>Sorghum-associated microbial communities from plants grown in Nebraska, USA.</title>
        <authorList>
            <person name="Schachtman D."/>
        </authorList>
    </citation>
    <scope>NUCLEOTIDE SEQUENCE</scope>
    <source>
        <strain evidence="1">2697</strain>
    </source>
</reference>
<protein>
    <submittedName>
        <fullName evidence="1">Uncharacterized protein</fullName>
    </submittedName>
</protein>
<evidence type="ECO:0000313" key="1">
    <source>
        <dbReference type="EMBL" id="MDR6782671.1"/>
    </source>
</evidence>
<name>A0ACC6KU92_9SPHI</name>